<keyword evidence="5" id="KW-1185">Reference proteome</keyword>
<comment type="caution">
    <text evidence="4">The sequence shown here is derived from an EMBL/GenBank/DDBJ whole genome shotgun (WGS) entry which is preliminary data.</text>
</comment>
<dbReference type="PANTHER" id="PTHR44006:SF1">
    <property type="entry name" value="U5 SMALL NUCLEAR RIBONUCLEOPROTEIN 40 KDA PROTEIN"/>
    <property type="match status" value="1"/>
</dbReference>
<dbReference type="GO" id="GO:0071013">
    <property type="term" value="C:catalytic step 2 spliceosome"/>
    <property type="evidence" value="ECO:0007669"/>
    <property type="project" value="TreeGrafter"/>
</dbReference>
<dbReference type="GO" id="GO:0003723">
    <property type="term" value="F:RNA binding"/>
    <property type="evidence" value="ECO:0007669"/>
    <property type="project" value="TreeGrafter"/>
</dbReference>
<organism evidence="4 5">
    <name type="scientific">Deinandra increscens subsp. villosa</name>
    <dbReference type="NCBI Taxonomy" id="3103831"/>
    <lineage>
        <taxon>Eukaryota</taxon>
        <taxon>Viridiplantae</taxon>
        <taxon>Streptophyta</taxon>
        <taxon>Embryophyta</taxon>
        <taxon>Tracheophyta</taxon>
        <taxon>Spermatophyta</taxon>
        <taxon>Magnoliopsida</taxon>
        <taxon>eudicotyledons</taxon>
        <taxon>Gunneridae</taxon>
        <taxon>Pentapetalae</taxon>
        <taxon>asterids</taxon>
        <taxon>campanulids</taxon>
        <taxon>Asterales</taxon>
        <taxon>Asteraceae</taxon>
        <taxon>Asteroideae</taxon>
        <taxon>Heliantheae alliance</taxon>
        <taxon>Madieae</taxon>
        <taxon>Madiinae</taxon>
        <taxon>Deinandra</taxon>
    </lineage>
</organism>
<accession>A0AAP0C8H2</accession>
<dbReference type="InterPro" id="IPR052234">
    <property type="entry name" value="U5_snRNP_Component"/>
</dbReference>
<dbReference type="InterPro" id="IPR001680">
    <property type="entry name" value="WD40_rpt"/>
</dbReference>
<evidence type="ECO:0000313" key="5">
    <source>
        <dbReference type="Proteomes" id="UP001408789"/>
    </source>
</evidence>
<dbReference type="PROSITE" id="PS50294">
    <property type="entry name" value="WD_REPEATS_REGION"/>
    <property type="match status" value="1"/>
</dbReference>
<evidence type="ECO:0000256" key="1">
    <source>
        <dbReference type="ARBA" id="ARBA00022574"/>
    </source>
</evidence>
<dbReference type="SUPFAM" id="SSF50978">
    <property type="entry name" value="WD40 repeat-like"/>
    <property type="match status" value="1"/>
</dbReference>
<evidence type="ECO:0000256" key="3">
    <source>
        <dbReference type="PROSITE-ProRule" id="PRU00221"/>
    </source>
</evidence>
<name>A0AAP0C8H2_9ASTR</name>
<reference evidence="4 5" key="1">
    <citation type="submission" date="2024-04" db="EMBL/GenBank/DDBJ databases">
        <title>The reference genome of an endangered Asteraceae, Deinandra increscens subsp. villosa, native to the Central Coast of California.</title>
        <authorList>
            <person name="Guilliams M."/>
            <person name="Hasenstab-Lehman K."/>
            <person name="Meyer R."/>
            <person name="Mcevoy S."/>
        </authorList>
    </citation>
    <scope>NUCLEOTIDE SEQUENCE [LARGE SCALE GENOMIC DNA]</scope>
    <source>
        <tissue evidence="4">Leaf</tissue>
    </source>
</reference>
<dbReference type="SMART" id="SM00320">
    <property type="entry name" value="WD40"/>
    <property type="match status" value="2"/>
</dbReference>
<dbReference type="InterPro" id="IPR015943">
    <property type="entry name" value="WD40/YVTN_repeat-like_dom_sf"/>
</dbReference>
<keyword evidence="2" id="KW-0677">Repeat</keyword>
<dbReference type="PROSITE" id="PS50082">
    <property type="entry name" value="WD_REPEATS_2"/>
    <property type="match status" value="2"/>
</dbReference>
<dbReference type="Pfam" id="PF00400">
    <property type="entry name" value="WD40"/>
    <property type="match status" value="2"/>
</dbReference>
<proteinExistence type="predicted"/>
<gene>
    <name evidence="4" type="ORF">SSX86_032259</name>
</gene>
<dbReference type="AlphaFoldDB" id="A0AAP0C8H2"/>
<dbReference type="PROSITE" id="PS00678">
    <property type="entry name" value="WD_REPEATS_1"/>
    <property type="match status" value="1"/>
</dbReference>
<feature type="repeat" description="WD" evidence="3">
    <location>
        <begin position="82"/>
        <end position="112"/>
    </location>
</feature>
<dbReference type="PANTHER" id="PTHR44006">
    <property type="entry name" value="U5 SMALL NUCLEAR RIBONUCLEOPROTEIN 40 KDA PROTEIN"/>
    <property type="match status" value="1"/>
</dbReference>
<evidence type="ECO:0000256" key="2">
    <source>
        <dbReference type="ARBA" id="ARBA00022737"/>
    </source>
</evidence>
<protein>
    <submittedName>
        <fullName evidence="4">Uncharacterized protein</fullName>
    </submittedName>
</protein>
<evidence type="ECO:0000313" key="4">
    <source>
        <dbReference type="EMBL" id="KAK9048773.1"/>
    </source>
</evidence>
<dbReference type="Gene3D" id="2.130.10.10">
    <property type="entry name" value="YVTN repeat-like/Quinoprotein amine dehydrogenase"/>
    <property type="match status" value="1"/>
</dbReference>
<keyword evidence="1 3" id="KW-0853">WD repeat</keyword>
<feature type="repeat" description="WD" evidence="3">
    <location>
        <begin position="113"/>
        <end position="146"/>
    </location>
</feature>
<dbReference type="InterPro" id="IPR019775">
    <property type="entry name" value="WD40_repeat_CS"/>
</dbReference>
<sequence>MQAGEGAMSIMTPHRPMDISYSGHQHMMSSEKSFFGTSSEYDNGMDCTLRIWDMRPYAPQNRCVKIMEGHQHNVEQNLLKCSWSSDGSKVTAGSSDRMVYIWDTTSRRILYKLPGHTGSVNECVFHPTEPIIGSCSSDKQIYLGEL</sequence>
<dbReference type="Proteomes" id="UP001408789">
    <property type="component" value="Unassembled WGS sequence"/>
</dbReference>
<dbReference type="InterPro" id="IPR036322">
    <property type="entry name" value="WD40_repeat_dom_sf"/>
</dbReference>
<dbReference type="EMBL" id="JBCNJP010010114">
    <property type="protein sequence ID" value="KAK9048773.1"/>
    <property type="molecule type" value="Genomic_DNA"/>
</dbReference>